<feature type="transmembrane region" description="Helical" evidence="14">
    <location>
        <begin position="25"/>
        <end position="48"/>
    </location>
</feature>
<name>A0A9X1B4X0_9GAMM</name>
<sequence>MVFQKVLNYKPAEHDYRIWLVINPAVWLIPMFALVLLVALAVHAMVFAMPEYSWSKADGMEPTVQTIAAAPKQTQTAQ</sequence>
<keyword evidence="4" id="KW-0148">Chlorophyll</keyword>
<evidence type="ECO:0000256" key="13">
    <source>
        <dbReference type="ARBA" id="ARBA00023243"/>
    </source>
</evidence>
<keyword evidence="10 14" id="KW-1133">Transmembrane helix</keyword>
<dbReference type="GO" id="GO:0030077">
    <property type="term" value="C:plasma membrane light-harvesting complex"/>
    <property type="evidence" value="ECO:0007669"/>
    <property type="project" value="InterPro"/>
</dbReference>
<dbReference type="Proteomes" id="UP001138768">
    <property type="component" value="Unassembled WGS sequence"/>
</dbReference>
<evidence type="ECO:0000259" key="15">
    <source>
        <dbReference type="Pfam" id="PF00556"/>
    </source>
</evidence>
<keyword evidence="5" id="KW-0042">Antenna complex</keyword>
<dbReference type="PRINTS" id="PR00673">
    <property type="entry name" value="LIGHTHARVSTA"/>
</dbReference>
<dbReference type="EMBL" id="NRRY01000018">
    <property type="protein sequence ID" value="MBK1619186.1"/>
    <property type="molecule type" value="Genomic_DNA"/>
</dbReference>
<dbReference type="InterPro" id="IPR000066">
    <property type="entry name" value="Antenna_a/b"/>
</dbReference>
<keyword evidence="12 14" id="KW-0472">Membrane</keyword>
<feature type="domain" description="Antenna complex alpha/beta subunit" evidence="15">
    <location>
        <begin position="15"/>
        <end position="54"/>
    </location>
</feature>
<evidence type="ECO:0000256" key="10">
    <source>
        <dbReference type="ARBA" id="ARBA00022989"/>
    </source>
</evidence>
<evidence type="ECO:0000256" key="3">
    <source>
        <dbReference type="ARBA" id="ARBA00022475"/>
    </source>
</evidence>
<evidence type="ECO:0000256" key="5">
    <source>
        <dbReference type="ARBA" id="ARBA00022549"/>
    </source>
</evidence>
<proteinExistence type="predicted"/>
<dbReference type="GO" id="GO:0005886">
    <property type="term" value="C:plasma membrane"/>
    <property type="evidence" value="ECO:0007669"/>
    <property type="project" value="UniProtKB-SubCell"/>
</dbReference>
<evidence type="ECO:0000256" key="12">
    <source>
        <dbReference type="ARBA" id="ARBA00023136"/>
    </source>
</evidence>
<dbReference type="Pfam" id="PF00556">
    <property type="entry name" value="LHC"/>
    <property type="match status" value="1"/>
</dbReference>
<dbReference type="InterPro" id="IPR035889">
    <property type="entry name" value="Light-harvesting_complex"/>
</dbReference>
<evidence type="ECO:0000256" key="7">
    <source>
        <dbReference type="ARBA" id="ARBA00022723"/>
    </source>
</evidence>
<evidence type="ECO:0000256" key="2">
    <source>
        <dbReference type="ARBA" id="ARBA00004236"/>
    </source>
</evidence>
<evidence type="ECO:0000256" key="6">
    <source>
        <dbReference type="ARBA" id="ARBA00022692"/>
    </source>
</evidence>
<keyword evidence="7" id="KW-0479">Metal-binding</keyword>
<evidence type="ECO:0000313" key="16">
    <source>
        <dbReference type="EMBL" id="MBK1619186.1"/>
    </source>
</evidence>
<keyword evidence="13" id="KW-0437">Light-harvesting polypeptide</keyword>
<keyword evidence="6 14" id="KW-0812">Transmembrane</keyword>
<accession>A0A9X1B4X0</accession>
<evidence type="ECO:0000313" key="17">
    <source>
        <dbReference type="Proteomes" id="UP001138768"/>
    </source>
</evidence>
<dbReference type="AlphaFoldDB" id="A0A9X1B4X0"/>
<evidence type="ECO:0000256" key="14">
    <source>
        <dbReference type="SAM" id="Phobius"/>
    </source>
</evidence>
<dbReference type="GO" id="GO:0046872">
    <property type="term" value="F:metal ion binding"/>
    <property type="evidence" value="ECO:0007669"/>
    <property type="project" value="UniProtKB-KW"/>
</dbReference>
<evidence type="ECO:0000256" key="8">
    <source>
        <dbReference type="ARBA" id="ARBA00022842"/>
    </source>
</evidence>
<evidence type="ECO:0000256" key="11">
    <source>
        <dbReference type="ARBA" id="ARBA00022991"/>
    </source>
</evidence>
<keyword evidence="17" id="KW-1185">Reference proteome</keyword>
<reference evidence="16 17" key="1">
    <citation type="journal article" date="2020" name="Microorganisms">
        <title>Osmotic Adaptation and Compatible Solute Biosynthesis of Phototrophic Bacteria as Revealed from Genome Analyses.</title>
        <authorList>
            <person name="Imhoff J.F."/>
            <person name="Rahn T."/>
            <person name="Kunzel S."/>
            <person name="Keller A."/>
            <person name="Neulinger S.C."/>
        </authorList>
    </citation>
    <scope>NUCLEOTIDE SEQUENCE [LARGE SCALE GENOMIC DNA]</scope>
    <source>
        <strain evidence="16 17">DSM 25653</strain>
    </source>
</reference>
<evidence type="ECO:0000256" key="1">
    <source>
        <dbReference type="ARBA" id="ARBA00002455"/>
    </source>
</evidence>
<keyword evidence="11" id="KW-0157">Chromophore</keyword>
<gene>
    <name evidence="16" type="ORF">CKO42_12220</name>
</gene>
<dbReference type="GO" id="GO:0019684">
    <property type="term" value="P:photosynthesis, light reaction"/>
    <property type="evidence" value="ECO:0007669"/>
    <property type="project" value="InterPro"/>
</dbReference>
<evidence type="ECO:0000256" key="9">
    <source>
        <dbReference type="ARBA" id="ARBA00022956"/>
    </source>
</evidence>
<organism evidence="16 17">
    <name type="scientific">Lamprobacter modestohalophilus</name>
    <dbReference type="NCBI Taxonomy" id="1064514"/>
    <lineage>
        <taxon>Bacteria</taxon>
        <taxon>Pseudomonadati</taxon>
        <taxon>Pseudomonadota</taxon>
        <taxon>Gammaproteobacteria</taxon>
        <taxon>Chromatiales</taxon>
        <taxon>Chromatiaceae</taxon>
        <taxon>Lamprobacter</taxon>
    </lineage>
</organism>
<dbReference type="NCBIfam" id="NF040861">
    <property type="entry name" value="pufA_517_ASD"/>
    <property type="match status" value="1"/>
</dbReference>
<comment type="caution">
    <text evidence="16">The sequence shown here is derived from an EMBL/GenBank/DDBJ whole genome shotgun (WGS) entry which is preliminary data.</text>
</comment>
<dbReference type="Gene3D" id="4.10.220.20">
    <property type="entry name" value="Light-harvesting complex"/>
    <property type="match status" value="1"/>
</dbReference>
<evidence type="ECO:0000256" key="4">
    <source>
        <dbReference type="ARBA" id="ARBA00022494"/>
    </source>
</evidence>
<protein>
    <recommendedName>
        <fullName evidence="15">Antenna complex alpha/beta subunit domain-containing protein</fullName>
    </recommendedName>
</protein>
<dbReference type="GO" id="GO:0042314">
    <property type="term" value="F:bacteriochlorophyll binding"/>
    <property type="evidence" value="ECO:0007669"/>
    <property type="project" value="UniProtKB-KW"/>
</dbReference>
<comment type="subcellular location">
    <subcellularLocation>
        <location evidence="2">Cell membrane</location>
    </subcellularLocation>
</comment>
<keyword evidence="9" id="KW-0076">Bacteriochlorophyll</keyword>
<dbReference type="SUPFAM" id="SSF56918">
    <property type="entry name" value="Light-harvesting complex subunits"/>
    <property type="match status" value="1"/>
</dbReference>
<comment type="function">
    <text evidence="1">Antenna complexes are light-harvesting systems, which transfer the excitation energy to the reaction centers.</text>
</comment>
<dbReference type="InterPro" id="IPR018332">
    <property type="entry name" value="Antenna_alpha"/>
</dbReference>
<keyword evidence="3" id="KW-1003">Cell membrane</keyword>
<keyword evidence="8" id="KW-0460">Magnesium</keyword>